<dbReference type="Gene3D" id="1.20.1280.50">
    <property type="match status" value="1"/>
</dbReference>
<organism evidence="3">
    <name type="scientific">Solanum lycopersicum</name>
    <name type="common">Tomato</name>
    <name type="synonym">Lycopersicon esculentum</name>
    <dbReference type="NCBI Taxonomy" id="4081"/>
    <lineage>
        <taxon>Eukaryota</taxon>
        <taxon>Viridiplantae</taxon>
        <taxon>Streptophyta</taxon>
        <taxon>Embryophyta</taxon>
        <taxon>Tracheophyta</taxon>
        <taxon>Spermatophyta</taxon>
        <taxon>Magnoliopsida</taxon>
        <taxon>eudicotyledons</taxon>
        <taxon>Gunneridae</taxon>
        <taxon>Pentapetalae</taxon>
        <taxon>asterids</taxon>
        <taxon>lamiids</taxon>
        <taxon>Solanales</taxon>
        <taxon>Solanaceae</taxon>
        <taxon>Solanoideae</taxon>
        <taxon>Solaneae</taxon>
        <taxon>Solanum</taxon>
        <taxon>Solanum subgen. Lycopersicon</taxon>
    </lineage>
</organism>
<accession>A0A3Q7HLC1</accession>
<evidence type="ECO:0000259" key="2">
    <source>
        <dbReference type="PROSITE" id="PS50181"/>
    </source>
</evidence>
<dbReference type="EnsemblPlants" id="Solyc08g013820.3.1">
    <property type="protein sequence ID" value="Solyc08g013820.3.1"/>
    <property type="gene ID" value="Solyc08g013820.3"/>
</dbReference>
<reference evidence="3" key="2">
    <citation type="submission" date="2019-01" db="UniProtKB">
        <authorList>
            <consortium name="EnsemblPlants"/>
        </authorList>
    </citation>
    <scope>IDENTIFICATION</scope>
    <source>
        <strain evidence="3">cv. Heinz 1706</strain>
    </source>
</reference>
<dbReference type="AlphaFoldDB" id="A0A3Q7HLC1"/>
<dbReference type="SUPFAM" id="SSF52047">
    <property type="entry name" value="RNI-like"/>
    <property type="match status" value="1"/>
</dbReference>
<feature type="domain" description="F-box" evidence="2">
    <location>
        <begin position="19"/>
        <end position="66"/>
    </location>
</feature>
<evidence type="ECO:0000313" key="4">
    <source>
        <dbReference type="Proteomes" id="UP000004994"/>
    </source>
</evidence>
<sequence>MSNAEEKVEASSTAPPPPSPPWVELPAEITIDILQRLGTIEILESAQRVCSTWWKVCHDPAMWRVIDLKRVVCRSKLAYVLEKICRLAVRRSQGQTFKISIDNFGNERLLSYIASRSSQLRHLRLVKCYNRLSGGLASAAKNFPFLEELHIYFTSITKDDIEIVGRSCPLLKSFVLHASPFDKVRTPPSQDNDKAVAIARCMRGLRHLALIENNLTNEGLQAILDGCPHLESLDLRCCCCIDLEGDLGRRCSQQIVDLKKPRDSTCDYEFDCKIRHYRSFEDYCRSRFSNYNSFIVGDIHECLYLYGKFVAETSPLASPPSPAAFRSAGEYIYDVPVTDVFQAGHMDGPPGSSLANVNSLKEGYGVDPRTDL</sequence>
<dbReference type="InterPro" id="IPR036047">
    <property type="entry name" value="F-box-like_dom_sf"/>
</dbReference>
<dbReference type="CDD" id="cd22164">
    <property type="entry name" value="F-box_AtSKIP19-like"/>
    <property type="match status" value="1"/>
</dbReference>
<dbReference type="SUPFAM" id="SSF81383">
    <property type="entry name" value="F-box domain"/>
    <property type="match status" value="1"/>
</dbReference>
<keyword evidence="4" id="KW-1185">Reference proteome</keyword>
<evidence type="ECO:0000313" key="3">
    <source>
        <dbReference type="EnsemblPlants" id="Solyc08g013820.3.1"/>
    </source>
</evidence>
<dbReference type="Gramene" id="Solyc08g013820.3.1">
    <property type="protein sequence ID" value="Solyc08g013820.3.1"/>
    <property type="gene ID" value="Solyc08g013820.3"/>
</dbReference>
<proteinExistence type="predicted"/>
<dbReference type="InterPro" id="IPR032675">
    <property type="entry name" value="LRR_dom_sf"/>
</dbReference>
<dbReference type="InterPro" id="IPR001810">
    <property type="entry name" value="F-box_dom"/>
</dbReference>
<dbReference type="Pfam" id="PF12937">
    <property type="entry name" value="F-box-like"/>
    <property type="match status" value="1"/>
</dbReference>
<reference evidence="3" key="1">
    <citation type="journal article" date="2012" name="Nature">
        <title>The tomato genome sequence provides insights into fleshy fruit evolution.</title>
        <authorList>
            <consortium name="Tomato Genome Consortium"/>
        </authorList>
    </citation>
    <scope>NUCLEOTIDE SEQUENCE [LARGE SCALE GENOMIC DNA]</scope>
    <source>
        <strain evidence="3">cv. Heinz 1706</strain>
    </source>
</reference>
<dbReference type="Gene3D" id="3.80.10.10">
    <property type="entry name" value="Ribonuclease Inhibitor"/>
    <property type="match status" value="1"/>
</dbReference>
<dbReference type="PROSITE" id="PS50181">
    <property type="entry name" value="FBOX"/>
    <property type="match status" value="1"/>
</dbReference>
<dbReference type="InParanoid" id="A0A3Q7HLC1"/>
<evidence type="ECO:0000256" key="1">
    <source>
        <dbReference type="SAM" id="MobiDB-lite"/>
    </source>
</evidence>
<dbReference type="OMA" id="KCARIRY"/>
<dbReference type="PANTHER" id="PTHR38926">
    <property type="entry name" value="F-BOX DOMAIN CONTAINING PROTEIN, EXPRESSED"/>
    <property type="match status" value="1"/>
</dbReference>
<dbReference type="PaxDb" id="4081-Solyc08g013820.2.1"/>
<feature type="region of interest" description="Disordered" evidence="1">
    <location>
        <begin position="1"/>
        <end position="21"/>
    </location>
</feature>
<dbReference type="PANTHER" id="PTHR38926:SF60">
    <property type="entry name" value="F-BOX DOMAIN-CONTAINING PROTEIN"/>
    <property type="match status" value="1"/>
</dbReference>
<dbReference type="GO" id="GO:1905761">
    <property type="term" value="F:SCF ubiquitin ligase complex binding"/>
    <property type="evidence" value="ECO:0000318"/>
    <property type="project" value="GO_Central"/>
</dbReference>
<dbReference type="Proteomes" id="UP000004994">
    <property type="component" value="Chromosome 8"/>
</dbReference>
<protein>
    <recommendedName>
        <fullName evidence="2">F-box domain-containing protein</fullName>
    </recommendedName>
</protein>
<name>A0A3Q7HLC1_SOLLC</name>